<evidence type="ECO:0000259" key="15">
    <source>
        <dbReference type="PROSITE" id="PS50109"/>
    </source>
</evidence>
<dbReference type="InterPro" id="IPR036097">
    <property type="entry name" value="HisK_dim/P_sf"/>
</dbReference>
<dbReference type="EMBL" id="NFKL01000010">
    <property type="protein sequence ID" value="OUP58141.1"/>
    <property type="molecule type" value="Genomic_DNA"/>
</dbReference>
<dbReference type="PRINTS" id="PR00344">
    <property type="entry name" value="BCTRLSENSOR"/>
</dbReference>
<dbReference type="SUPFAM" id="SSF47384">
    <property type="entry name" value="Homodimeric domain of signal transducing histidine kinase"/>
    <property type="match status" value="1"/>
</dbReference>
<evidence type="ECO:0000256" key="14">
    <source>
        <dbReference type="SAM" id="Phobius"/>
    </source>
</evidence>
<keyword evidence="4" id="KW-1003">Cell membrane</keyword>
<dbReference type="InterPro" id="IPR050398">
    <property type="entry name" value="HssS/ArlS-like"/>
</dbReference>
<dbReference type="AlphaFoldDB" id="A0A1Y4L7D9"/>
<feature type="transmembrane region" description="Helical" evidence="14">
    <location>
        <begin position="176"/>
        <end position="196"/>
    </location>
</feature>
<evidence type="ECO:0000313" key="18">
    <source>
        <dbReference type="EMBL" id="OUP58141.1"/>
    </source>
</evidence>
<dbReference type="CDD" id="cd00082">
    <property type="entry name" value="HisKA"/>
    <property type="match status" value="1"/>
</dbReference>
<dbReference type="CDD" id="cd00075">
    <property type="entry name" value="HATPase"/>
    <property type="match status" value="1"/>
</dbReference>
<dbReference type="STRING" id="501571.GCA_900143195_00704"/>
<keyword evidence="9" id="KW-0418">Kinase</keyword>
<sequence length="480" mass="52516">MKRSFFAKNFISSVILILVAFGLAGGAFFYQMDRYSKSEKESQLSATAESISELTSLAVQTGDSLNVAVLDASLRTTAKQNQMSIILTDLSGNILLRVDPDTGSYRNSGTIPKKVVDTLTRDTVYSSVGTLGSVFSEKHYIVGTLCEDSAGKDLALVLIAASSERVVGVLQEITQIFLIIIIISLVGALVVSYFLSSRMTRPLKTMANAAKEFAAGDFSVRVPEDNHCDEIDELATSFNNMARDLEQLEELTQGFIGNVSHEFKTPMTTISGFVDGMLDGTIPQDQQRKYLVVISEEVKRLSRMTMSMLAAAKIQSGELIISPVPFDFSEMASQILLSFEQKITAKNIDVEVDFADRLMVMGDRDHVFRAVYNLVDNAVKFIDDGGKLRVTAYPAGAFCEFSICNTGGGIAPDDIPHIFDRFYKTDRSRSRDRSGAGLGLYIVKNIINLHGGDISVRSDGGETEFSFTLPLAPVTKPNKK</sequence>
<evidence type="ECO:0000256" key="3">
    <source>
        <dbReference type="ARBA" id="ARBA00012438"/>
    </source>
</evidence>
<reference evidence="19 20" key="1">
    <citation type="submission" date="2017-04" db="EMBL/GenBank/DDBJ databases">
        <title>Function of individual gut microbiota members based on whole genome sequencing of pure cultures obtained from chicken caecum.</title>
        <authorList>
            <person name="Medvecky M."/>
            <person name="Cejkova D."/>
            <person name="Polansky O."/>
            <person name="Karasova D."/>
            <person name="Kubasova T."/>
            <person name="Cizek A."/>
            <person name="Rychlik I."/>
        </authorList>
    </citation>
    <scope>NUCLEOTIDE SEQUENCE [LARGE SCALE GENOMIC DNA]</scope>
    <source>
        <strain evidence="19">An179</strain>
        <strain evidence="20">An180</strain>
    </source>
</reference>
<evidence type="ECO:0000259" key="16">
    <source>
        <dbReference type="PROSITE" id="PS50885"/>
    </source>
</evidence>
<dbReference type="InterPro" id="IPR036890">
    <property type="entry name" value="HATPase_C_sf"/>
</dbReference>
<dbReference type="PANTHER" id="PTHR45528">
    <property type="entry name" value="SENSOR HISTIDINE KINASE CPXA"/>
    <property type="match status" value="1"/>
</dbReference>
<keyword evidence="6" id="KW-0808">Transferase</keyword>
<comment type="catalytic activity">
    <reaction evidence="1">
        <text>ATP + protein L-histidine = ADP + protein N-phospho-L-histidine.</text>
        <dbReference type="EC" id="2.7.13.3"/>
    </reaction>
</comment>
<dbReference type="InterPro" id="IPR003660">
    <property type="entry name" value="HAMP_dom"/>
</dbReference>
<evidence type="ECO:0000313" key="19">
    <source>
        <dbReference type="Proteomes" id="UP000195326"/>
    </source>
</evidence>
<evidence type="ECO:0000256" key="8">
    <source>
        <dbReference type="ARBA" id="ARBA00022741"/>
    </source>
</evidence>
<dbReference type="EMBL" id="NFKK01000008">
    <property type="protein sequence ID" value="OUP52667.1"/>
    <property type="molecule type" value="Genomic_DNA"/>
</dbReference>
<dbReference type="SUPFAM" id="SSF158472">
    <property type="entry name" value="HAMP domain-like"/>
    <property type="match status" value="1"/>
</dbReference>
<keyword evidence="7 14" id="KW-0812">Transmembrane</keyword>
<dbReference type="PROSITE" id="PS50109">
    <property type="entry name" value="HIS_KIN"/>
    <property type="match status" value="1"/>
</dbReference>
<dbReference type="EC" id="2.7.13.3" evidence="3"/>
<evidence type="ECO:0000256" key="12">
    <source>
        <dbReference type="ARBA" id="ARBA00023012"/>
    </source>
</evidence>
<reference evidence="17" key="2">
    <citation type="journal article" date="2018" name="BMC Genomics">
        <title>Whole genome sequencing and function prediction of 133 gut anaerobes isolated from chicken caecum in pure cultures.</title>
        <authorList>
            <person name="Medvecky M."/>
            <person name="Cejkova D."/>
            <person name="Polansky O."/>
            <person name="Karasova D."/>
            <person name="Kubasova T."/>
            <person name="Cizek A."/>
            <person name="Rychlik I."/>
        </authorList>
    </citation>
    <scope>NUCLEOTIDE SEQUENCE</scope>
    <source>
        <strain evidence="18">An179</strain>
        <strain evidence="17">An180</strain>
    </source>
</reference>
<evidence type="ECO:0000256" key="9">
    <source>
        <dbReference type="ARBA" id="ARBA00022777"/>
    </source>
</evidence>
<dbReference type="Pfam" id="PF00672">
    <property type="entry name" value="HAMP"/>
    <property type="match status" value="1"/>
</dbReference>
<dbReference type="Gene3D" id="6.10.340.10">
    <property type="match status" value="1"/>
</dbReference>
<keyword evidence="12" id="KW-0902">Two-component regulatory system</keyword>
<dbReference type="GO" id="GO:0000155">
    <property type="term" value="F:phosphorelay sensor kinase activity"/>
    <property type="evidence" value="ECO:0007669"/>
    <property type="project" value="InterPro"/>
</dbReference>
<evidence type="ECO:0000256" key="7">
    <source>
        <dbReference type="ARBA" id="ARBA00022692"/>
    </source>
</evidence>
<dbReference type="GO" id="GO:0005524">
    <property type="term" value="F:ATP binding"/>
    <property type="evidence" value="ECO:0007669"/>
    <property type="project" value="UniProtKB-KW"/>
</dbReference>
<dbReference type="Pfam" id="PF02518">
    <property type="entry name" value="HATPase_c"/>
    <property type="match status" value="1"/>
</dbReference>
<comment type="subcellular location">
    <subcellularLocation>
        <location evidence="2">Cell membrane</location>
        <topology evidence="2">Multi-pass membrane protein</topology>
    </subcellularLocation>
</comment>
<comment type="caution">
    <text evidence="17">The sequence shown here is derived from an EMBL/GenBank/DDBJ whole genome shotgun (WGS) entry which is preliminary data.</text>
</comment>
<dbReference type="Pfam" id="PF00512">
    <property type="entry name" value="HisKA"/>
    <property type="match status" value="1"/>
</dbReference>
<dbReference type="Gene3D" id="1.10.287.130">
    <property type="match status" value="1"/>
</dbReference>
<feature type="domain" description="HAMP" evidence="16">
    <location>
        <begin position="197"/>
        <end position="250"/>
    </location>
</feature>
<keyword evidence="11 14" id="KW-1133">Transmembrane helix</keyword>
<dbReference type="Gene3D" id="3.30.565.10">
    <property type="entry name" value="Histidine kinase-like ATPase, C-terminal domain"/>
    <property type="match status" value="1"/>
</dbReference>
<accession>A0A1Y4L7D9</accession>
<evidence type="ECO:0000256" key="5">
    <source>
        <dbReference type="ARBA" id="ARBA00022553"/>
    </source>
</evidence>
<dbReference type="InterPro" id="IPR003594">
    <property type="entry name" value="HATPase_dom"/>
</dbReference>
<dbReference type="Proteomes" id="UP000195326">
    <property type="component" value="Unassembled WGS sequence"/>
</dbReference>
<dbReference type="SMART" id="SM00387">
    <property type="entry name" value="HATPase_c"/>
    <property type="match status" value="1"/>
</dbReference>
<proteinExistence type="predicted"/>
<keyword evidence="8" id="KW-0547">Nucleotide-binding</keyword>
<evidence type="ECO:0000256" key="1">
    <source>
        <dbReference type="ARBA" id="ARBA00000085"/>
    </source>
</evidence>
<dbReference type="InterPro" id="IPR004358">
    <property type="entry name" value="Sig_transdc_His_kin-like_C"/>
</dbReference>
<evidence type="ECO:0000313" key="20">
    <source>
        <dbReference type="Proteomes" id="UP000195897"/>
    </source>
</evidence>
<dbReference type="CDD" id="cd06225">
    <property type="entry name" value="HAMP"/>
    <property type="match status" value="1"/>
</dbReference>
<keyword evidence="10" id="KW-0067">ATP-binding</keyword>
<keyword evidence="5" id="KW-0597">Phosphoprotein</keyword>
<dbReference type="SMART" id="SM00388">
    <property type="entry name" value="HisKA"/>
    <property type="match status" value="1"/>
</dbReference>
<evidence type="ECO:0000256" key="2">
    <source>
        <dbReference type="ARBA" id="ARBA00004651"/>
    </source>
</evidence>
<dbReference type="RefSeq" id="WP_087372834.1">
    <property type="nucleotide sequence ID" value="NZ_NFKK01000008.1"/>
</dbReference>
<dbReference type="InterPro" id="IPR003661">
    <property type="entry name" value="HisK_dim/P_dom"/>
</dbReference>
<dbReference type="SUPFAM" id="SSF55874">
    <property type="entry name" value="ATPase domain of HSP90 chaperone/DNA topoisomerase II/histidine kinase"/>
    <property type="match status" value="1"/>
</dbReference>
<feature type="domain" description="Histidine kinase" evidence="15">
    <location>
        <begin position="258"/>
        <end position="473"/>
    </location>
</feature>
<dbReference type="GO" id="GO:0005886">
    <property type="term" value="C:plasma membrane"/>
    <property type="evidence" value="ECO:0007669"/>
    <property type="project" value="UniProtKB-SubCell"/>
</dbReference>
<keyword evidence="13 14" id="KW-0472">Membrane</keyword>
<protein>
    <recommendedName>
        <fullName evidence="3">histidine kinase</fullName>
        <ecNumber evidence="3">2.7.13.3</ecNumber>
    </recommendedName>
</protein>
<dbReference type="PROSITE" id="PS50885">
    <property type="entry name" value="HAMP"/>
    <property type="match status" value="1"/>
</dbReference>
<evidence type="ECO:0000256" key="11">
    <source>
        <dbReference type="ARBA" id="ARBA00022989"/>
    </source>
</evidence>
<evidence type="ECO:0000256" key="6">
    <source>
        <dbReference type="ARBA" id="ARBA00022679"/>
    </source>
</evidence>
<dbReference type="FunFam" id="3.30.565.10:FF:000006">
    <property type="entry name" value="Sensor histidine kinase WalK"/>
    <property type="match status" value="1"/>
</dbReference>
<dbReference type="PANTHER" id="PTHR45528:SF1">
    <property type="entry name" value="SENSOR HISTIDINE KINASE CPXA"/>
    <property type="match status" value="1"/>
</dbReference>
<evidence type="ECO:0000256" key="13">
    <source>
        <dbReference type="ARBA" id="ARBA00023136"/>
    </source>
</evidence>
<dbReference type="Proteomes" id="UP000195897">
    <property type="component" value="Unassembled WGS sequence"/>
</dbReference>
<evidence type="ECO:0000256" key="10">
    <source>
        <dbReference type="ARBA" id="ARBA00022840"/>
    </source>
</evidence>
<dbReference type="InterPro" id="IPR005467">
    <property type="entry name" value="His_kinase_dom"/>
</dbReference>
<evidence type="ECO:0000313" key="17">
    <source>
        <dbReference type="EMBL" id="OUP52667.1"/>
    </source>
</evidence>
<gene>
    <name evidence="18" type="ORF">B5F15_08200</name>
    <name evidence="17" type="ORF">B5F17_08145</name>
</gene>
<evidence type="ECO:0000256" key="4">
    <source>
        <dbReference type="ARBA" id="ARBA00022475"/>
    </source>
</evidence>
<dbReference type="SMART" id="SM00304">
    <property type="entry name" value="HAMP"/>
    <property type="match status" value="1"/>
</dbReference>
<name>A0A1Y4L7D9_9FIRM</name>
<organism evidence="17 20">
    <name type="scientific">Butyricicoccus pullicaecorum</name>
    <dbReference type="NCBI Taxonomy" id="501571"/>
    <lineage>
        <taxon>Bacteria</taxon>
        <taxon>Bacillati</taxon>
        <taxon>Bacillota</taxon>
        <taxon>Clostridia</taxon>
        <taxon>Eubacteriales</taxon>
        <taxon>Butyricicoccaceae</taxon>
        <taxon>Butyricicoccus</taxon>
    </lineage>
</organism>